<name>A0A011UDA9_RUMAL</name>
<proteinExistence type="predicted"/>
<feature type="transmembrane region" description="Helical" evidence="1">
    <location>
        <begin position="168"/>
        <end position="187"/>
    </location>
</feature>
<protein>
    <recommendedName>
        <fullName evidence="4">DUF1430 domain-containing protein</fullName>
    </recommendedName>
</protein>
<evidence type="ECO:0000313" key="2">
    <source>
        <dbReference type="EMBL" id="EXM38609.1"/>
    </source>
</evidence>
<evidence type="ECO:0000256" key="1">
    <source>
        <dbReference type="SAM" id="Phobius"/>
    </source>
</evidence>
<dbReference type="Proteomes" id="UP000021369">
    <property type="component" value="Unassembled WGS sequence"/>
</dbReference>
<keyword evidence="3" id="KW-1185">Reference proteome</keyword>
<gene>
    <name evidence="2" type="ORF">RASY3_15540</name>
</gene>
<keyword evidence="1" id="KW-1133">Transmembrane helix</keyword>
<reference evidence="2 3" key="1">
    <citation type="submission" date="2013-06" db="EMBL/GenBank/DDBJ databases">
        <title>Rumen cellulosomics: divergent fiber-degrading strategies revealed by comparative genome-wide analysis of six Ruminococcal strains.</title>
        <authorList>
            <person name="Dassa B."/>
            <person name="Borovok I."/>
            <person name="Lamed R."/>
            <person name="Flint H."/>
            <person name="Yeoman C.J."/>
            <person name="White B."/>
            <person name="Bayer E.A."/>
        </authorList>
    </citation>
    <scope>NUCLEOTIDE SEQUENCE [LARGE SCALE GENOMIC DNA]</scope>
    <source>
        <strain evidence="2 3">SY3</strain>
    </source>
</reference>
<dbReference type="AlphaFoldDB" id="A0A011UDA9"/>
<feature type="transmembrane region" description="Helical" evidence="1">
    <location>
        <begin position="242"/>
        <end position="262"/>
    </location>
</feature>
<feature type="transmembrane region" description="Helical" evidence="1">
    <location>
        <begin position="207"/>
        <end position="230"/>
    </location>
</feature>
<feature type="transmembrane region" description="Helical" evidence="1">
    <location>
        <begin position="597"/>
        <end position="619"/>
    </location>
</feature>
<dbReference type="PATRIC" id="fig|1341156.4.peg.2707"/>
<sequence length="666" mass="75983">MIKIIKYTVFVMMAVIFIIFCAEPSYYYLYDNVSEKMNCISLDYCYDTEQIENDIAETFKKYDVSAFYIINEEADTDNDIWVCVNSSEDEIKKYLGLHDCTYNTIISGRHSLIITDKSEVKNIVSRDYSLYDIYFYSDENTAYELCDELSEKYKFSLSLPQKAEDHTTVIWIICASLILLMSIYDVFESKKEVCIKLTLGNSLIRQIAGIVLKDSIVFISASLLMGLLLYNVTAVIMIIKTYVIYVLSICFMNGLVFFSLYLTDVCSTLKNENGAAGYIYINYILKIASCAVLIFMLSLADIFSQQLEEQKCAEEFGRMSGDISYVTMFDSPLWTSMEQELYEQNEFDPEDDRLGQLNDKRKDDQKKLISRMDQKYGVFFMGDIMSYSKTAPNNGYSYNVLLASDMMRDYIEKQTGIAPEHEGVTIYLPRNYSMAQRSIVDEWIDNKSSEYTFDVTWKNYDKAMFMGTDLLVKERLGSNLILNVTDSPVIVYAAHSEDFDYFGRQSFFVAAERKSAEAIRKSSMIISLMTESVPCSSVIRDHVRKNSSIIILFVLMNLSAFVYYLAIVISTITVDINVHKRERAVLKILGKGIVSRYFVFMLSFVGTLTVSAATVYVVIAKVGFASQKSLMISVPILFVMETLAVIIAAKLDEKHNTLKELKGGAL</sequence>
<comment type="caution">
    <text evidence="2">The sequence shown here is derived from an EMBL/GenBank/DDBJ whole genome shotgun (WGS) entry which is preliminary data.</text>
</comment>
<keyword evidence="1" id="KW-0812">Transmembrane</keyword>
<evidence type="ECO:0008006" key="4">
    <source>
        <dbReference type="Google" id="ProtNLM"/>
    </source>
</evidence>
<accession>A0A011UDA9</accession>
<organism evidence="2 3">
    <name type="scientific">Ruminococcus albus SY3</name>
    <dbReference type="NCBI Taxonomy" id="1341156"/>
    <lineage>
        <taxon>Bacteria</taxon>
        <taxon>Bacillati</taxon>
        <taxon>Bacillota</taxon>
        <taxon>Clostridia</taxon>
        <taxon>Eubacteriales</taxon>
        <taxon>Oscillospiraceae</taxon>
        <taxon>Ruminococcus</taxon>
    </lineage>
</organism>
<feature type="transmembrane region" description="Helical" evidence="1">
    <location>
        <begin position="549"/>
        <end position="576"/>
    </location>
</feature>
<feature type="transmembrane region" description="Helical" evidence="1">
    <location>
        <begin position="283"/>
        <end position="303"/>
    </location>
</feature>
<feature type="transmembrane region" description="Helical" evidence="1">
    <location>
        <begin position="631"/>
        <end position="649"/>
    </location>
</feature>
<dbReference type="RefSeq" id="WP_037289619.1">
    <property type="nucleotide sequence ID" value="NZ_JEOB01000004.1"/>
</dbReference>
<evidence type="ECO:0000313" key="3">
    <source>
        <dbReference type="Proteomes" id="UP000021369"/>
    </source>
</evidence>
<feature type="transmembrane region" description="Helical" evidence="1">
    <location>
        <begin position="7"/>
        <end position="28"/>
    </location>
</feature>
<dbReference type="OrthoDB" id="1826339at2"/>
<keyword evidence="1" id="KW-0472">Membrane</keyword>
<dbReference type="EMBL" id="JEOB01000004">
    <property type="protein sequence ID" value="EXM38609.1"/>
    <property type="molecule type" value="Genomic_DNA"/>
</dbReference>